<gene>
    <name evidence="1" type="ordered locus">RGE_18020</name>
</gene>
<keyword evidence="2" id="KW-1185">Reference proteome</keyword>
<dbReference type="STRING" id="983917.RGE_18020"/>
<dbReference type="KEGG" id="rge:RGE_18020"/>
<dbReference type="EMBL" id="AP012320">
    <property type="protein sequence ID" value="BAL95143.1"/>
    <property type="molecule type" value="Genomic_DNA"/>
</dbReference>
<protein>
    <submittedName>
        <fullName evidence="1">Uncharacterized protein</fullName>
    </submittedName>
</protein>
<reference evidence="1 2" key="1">
    <citation type="journal article" date="2012" name="J. Bacteriol.">
        <title>Complete genome sequence of phototrophic betaproteobacterium Rubrivivax gelatinosus IL144.</title>
        <authorList>
            <person name="Nagashima S."/>
            <person name="Kamimura A."/>
            <person name="Shimizu T."/>
            <person name="Nakamura-isaki S."/>
            <person name="Aono E."/>
            <person name="Sakamoto K."/>
            <person name="Ichikawa N."/>
            <person name="Nakazawa H."/>
            <person name="Sekine M."/>
            <person name="Yamazaki S."/>
            <person name="Fujita N."/>
            <person name="Shimada K."/>
            <person name="Hanada S."/>
            <person name="Nagashima K.V.P."/>
        </authorList>
    </citation>
    <scope>NUCLEOTIDE SEQUENCE [LARGE SCALE GENOMIC DNA]</scope>
    <source>
        <strain evidence="2">NBRC 100245 / IL144</strain>
    </source>
</reference>
<evidence type="ECO:0000313" key="1">
    <source>
        <dbReference type="EMBL" id="BAL95143.1"/>
    </source>
</evidence>
<dbReference type="HOGENOM" id="CLU_1676544_0_0_4"/>
<dbReference type="Proteomes" id="UP000007883">
    <property type="component" value="Chromosome"/>
</dbReference>
<proteinExistence type="predicted"/>
<name>I0HQ56_RUBGI</name>
<dbReference type="AlphaFoldDB" id="I0HQ56"/>
<accession>I0HQ56</accession>
<organism evidence="1 2">
    <name type="scientific">Rubrivivax gelatinosus (strain NBRC 100245 / IL144)</name>
    <dbReference type="NCBI Taxonomy" id="983917"/>
    <lineage>
        <taxon>Bacteria</taxon>
        <taxon>Pseudomonadati</taxon>
        <taxon>Pseudomonadota</taxon>
        <taxon>Betaproteobacteria</taxon>
        <taxon>Burkholderiales</taxon>
        <taxon>Sphaerotilaceae</taxon>
        <taxon>Rubrivivax</taxon>
    </lineage>
</organism>
<evidence type="ECO:0000313" key="2">
    <source>
        <dbReference type="Proteomes" id="UP000007883"/>
    </source>
</evidence>
<dbReference type="RefSeq" id="WP_014428006.1">
    <property type="nucleotide sequence ID" value="NC_017075.1"/>
</dbReference>
<sequence>MSDEEGGRFRFRAAGMTANRKRLGLSAGNFELLVGPLFGRSSRSFAISFALLCGYGTQVSHKGCHCCCPKRGGNCAQLSGVHFAKFICIILRCFGVICAAGHAALIDCVLAVRASKFVACKSLALFNKLGLDIFITERAIAELHKLRSISWRDCVLN</sequence>